<evidence type="ECO:0000256" key="2">
    <source>
        <dbReference type="ARBA" id="ARBA00048655"/>
    </source>
</evidence>
<dbReference type="GO" id="GO:0016301">
    <property type="term" value="F:kinase activity"/>
    <property type="evidence" value="ECO:0007669"/>
    <property type="project" value="UniProtKB-KW"/>
</dbReference>
<dbReference type="InterPro" id="IPR016477">
    <property type="entry name" value="Fructo-/Ketosamine-3-kinase"/>
</dbReference>
<dbReference type="SUPFAM" id="SSF56112">
    <property type="entry name" value="Protein kinase-like (PK-like)"/>
    <property type="match status" value="1"/>
</dbReference>
<proteinExistence type="predicted"/>
<dbReference type="Pfam" id="PF03881">
    <property type="entry name" value="Fructosamin_kin"/>
    <property type="match status" value="1"/>
</dbReference>
<evidence type="ECO:0000313" key="4">
    <source>
        <dbReference type="EMBL" id="KAK0629235.1"/>
    </source>
</evidence>
<reference evidence="4" key="1">
    <citation type="submission" date="2023-06" db="EMBL/GenBank/DDBJ databases">
        <title>Genome-scale phylogeny and comparative genomics of the fungal order Sordariales.</title>
        <authorList>
            <consortium name="Lawrence Berkeley National Laboratory"/>
            <person name="Hensen N."/>
            <person name="Bonometti L."/>
            <person name="Westerberg I."/>
            <person name="Brannstrom I.O."/>
            <person name="Guillou S."/>
            <person name="Cros-Aarteil S."/>
            <person name="Calhoun S."/>
            <person name="Haridas S."/>
            <person name="Kuo A."/>
            <person name="Mondo S."/>
            <person name="Pangilinan J."/>
            <person name="Riley R."/>
            <person name="LaButti K."/>
            <person name="Andreopoulos B."/>
            <person name="Lipzen A."/>
            <person name="Chen C."/>
            <person name="Yanf M."/>
            <person name="Daum C."/>
            <person name="Ng V."/>
            <person name="Clum A."/>
            <person name="Steindorff A."/>
            <person name="Ohm R."/>
            <person name="Martin F."/>
            <person name="Silar P."/>
            <person name="Natvig D."/>
            <person name="Lalanne C."/>
            <person name="Gautier V."/>
            <person name="Ament-velasquez S.L."/>
            <person name="Kruys A."/>
            <person name="Hutchinson M.I."/>
            <person name="Powell A.J."/>
            <person name="Barry K."/>
            <person name="Miller A.N."/>
            <person name="Grigoriev I.V."/>
            <person name="Debuchy R."/>
            <person name="Gladieux P."/>
            <person name="Thoren M.H."/>
            <person name="Johannesson H."/>
        </authorList>
    </citation>
    <scope>NUCLEOTIDE SEQUENCE</scope>
    <source>
        <strain evidence="4">SMH3391-2</strain>
    </source>
</reference>
<evidence type="ECO:0000313" key="5">
    <source>
        <dbReference type="Proteomes" id="UP001174934"/>
    </source>
</evidence>
<dbReference type="EC" id="2.7.1.172" evidence="1"/>
<dbReference type="InterPro" id="IPR011009">
    <property type="entry name" value="Kinase-like_dom_sf"/>
</dbReference>
<accession>A0AA39X9I5</accession>
<organism evidence="4 5">
    <name type="scientific">Bombardia bombarda</name>
    <dbReference type="NCBI Taxonomy" id="252184"/>
    <lineage>
        <taxon>Eukaryota</taxon>
        <taxon>Fungi</taxon>
        <taxon>Dikarya</taxon>
        <taxon>Ascomycota</taxon>
        <taxon>Pezizomycotina</taxon>
        <taxon>Sordariomycetes</taxon>
        <taxon>Sordariomycetidae</taxon>
        <taxon>Sordariales</taxon>
        <taxon>Lasiosphaeriaceae</taxon>
        <taxon>Bombardia</taxon>
    </lineage>
</organism>
<evidence type="ECO:0000256" key="1">
    <source>
        <dbReference type="ARBA" id="ARBA00011961"/>
    </source>
</evidence>
<protein>
    <recommendedName>
        <fullName evidence="1">protein-ribulosamine 3-kinase</fullName>
        <ecNumber evidence="1">2.7.1.172</ecNumber>
    </recommendedName>
</protein>
<comment type="catalytic activity">
    <reaction evidence="2">
        <text>N(6)-D-ribulosyl-L-lysyl-[protein] + ATP = N(6)-(3-O-phospho-D-ribulosyl)-L-lysyl-[protein] + ADP + H(+)</text>
        <dbReference type="Rhea" id="RHEA:48432"/>
        <dbReference type="Rhea" id="RHEA-COMP:12103"/>
        <dbReference type="Rhea" id="RHEA-COMP:12104"/>
        <dbReference type="ChEBI" id="CHEBI:15378"/>
        <dbReference type="ChEBI" id="CHEBI:30616"/>
        <dbReference type="ChEBI" id="CHEBI:90418"/>
        <dbReference type="ChEBI" id="CHEBI:90420"/>
        <dbReference type="ChEBI" id="CHEBI:456216"/>
        <dbReference type="EC" id="2.7.1.172"/>
    </reaction>
    <physiologicalReaction direction="left-to-right" evidence="2">
        <dbReference type="Rhea" id="RHEA:48433"/>
    </physiologicalReaction>
</comment>
<dbReference type="EMBL" id="JAULSR010000002">
    <property type="protein sequence ID" value="KAK0629235.1"/>
    <property type="molecule type" value="Genomic_DNA"/>
</dbReference>
<dbReference type="PANTHER" id="PTHR12149">
    <property type="entry name" value="FRUCTOSAMINE 3 KINASE-RELATED PROTEIN"/>
    <property type="match status" value="1"/>
</dbReference>
<keyword evidence="5" id="KW-1185">Reference proteome</keyword>
<evidence type="ECO:0000256" key="3">
    <source>
        <dbReference type="SAM" id="MobiDB-lite"/>
    </source>
</evidence>
<dbReference type="Gene3D" id="3.90.1200.10">
    <property type="match status" value="1"/>
</dbReference>
<dbReference type="AlphaFoldDB" id="A0AA39X9I5"/>
<sequence>MNYDRAPGLEFGGDGTKIDPSVAASRYHLSQYHFKQRITNIPPTPKKDLPPGSRVTSTSTWGRSFWPHRRLLTYLQLSRNLLHQGPPQRHRQTNGPGRVRTIADTHLFLCEFKDLNPGPQQRPDPVEFAGRLAALHQTSRSPTGKFGFHITTFNGNLPQDNEWEDCWEVFFTKSMRQALEHETAARGADPEVERARGGRSLVHGDLCYWNAGVDLGTGMSVVFDACSFYAHNEYELGQWRPACNKFGPEYVAAYHSVTERSEPVEDYDGRVDLYKLRFNTRVSALFWDQPSYRTQMIGDMKDLIQRYG</sequence>
<name>A0AA39X9I5_9PEZI</name>
<feature type="region of interest" description="Disordered" evidence="3">
    <location>
        <begin position="39"/>
        <end position="60"/>
    </location>
</feature>
<dbReference type="GO" id="GO:0102193">
    <property type="term" value="F:protein-ribulosamine 3-kinase activity"/>
    <property type="evidence" value="ECO:0007669"/>
    <property type="project" value="UniProtKB-EC"/>
</dbReference>
<comment type="caution">
    <text evidence="4">The sequence shown here is derived from an EMBL/GenBank/DDBJ whole genome shotgun (WGS) entry which is preliminary data.</text>
</comment>
<dbReference type="PANTHER" id="PTHR12149:SF8">
    <property type="entry name" value="PROTEIN-RIBULOSAMINE 3-KINASE"/>
    <property type="match status" value="1"/>
</dbReference>
<keyword evidence="4" id="KW-0808">Transferase</keyword>
<keyword evidence="4" id="KW-0418">Kinase</keyword>
<gene>
    <name evidence="4" type="ORF">B0T17DRAFT_505820</name>
</gene>
<dbReference type="Proteomes" id="UP001174934">
    <property type="component" value="Unassembled WGS sequence"/>
</dbReference>